<dbReference type="Proteomes" id="UP000198362">
    <property type="component" value="Unassembled WGS sequence"/>
</dbReference>
<protein>
    <submittedName>
        <fullName evidence="1">Uncharacterized protein</fullName>
    </submittedName>
</protein>
<dbReference type="AlphaFoldDB" id="A0A239MI72"/>
<evidence type="ECO:0000313" key="1">
    <source>
        <dbReference type="EMBL" id="SNT41499.1"/>
    </source>
</evidence>
<sequence length="118" mass="13315">MTYDLAVWDGERPSDDAAAAKVFEALYREYIDSDEVQPPTARIHAYVDALLARYPDMDDDNDDVCPWSTAPLMDEAAGPLVYFPMRWSMADEVSDWAARLAAEHGLVCFDPQENTLRP</sequence>
<accession>A0A239MI72</accession>
<reference evidence="1 2" key="1">
    <citation type="submission" date="2017-06" db="EMBL/GenBank/DDBJ databases">
        <authorList>
            <person name="Kim H.J."/>
            <person name="Triplett B.A."/>
        </authorList>
    </citation>
    <scope>NUCLEOTIDE SEQUENCE [LARGE SCALE GENOMIC DNA]</scope>
    <source>
        <strain evidence="1 2">CGMCC 4.5593</strain>
    </source>
</reference>
<keyword evidence="2" id="KW-1185">Reference proteome</keyword>
<gene>
    <name evidence="1" type="ORF">SAMN05421812_105431</name>
</gene>
<dbReference type="EMBL" id="FZPH01000005">
    <property type="protein sequence ID" value="SNT41499.1"/>
    <property type="molecule type" value="Genomic_DNA"/>
</dbReference>
<evidence type="ECO:0000313" key="2">
    <source>
        <dbReference type="Proteomes" id="UP000198362"/>
    </source>
</evidence>
<dbReference type="RefSeq" id="WP_089249415.1">
    <property type="nucleotide sequence ID" value="NZ_FZPH01000005.1"/>
</dbReference>
<name>A0A239MI72_9ACTN</name>
<organism evidence="1 2">
    <name type="scientific">Asanoa hainanensis</name>
    <dbReference type="NCBI Taxonomy" id="560556"/>
    <lineage>
        <taxon>Bacteria</taxon>
        <taxon>Bacillati</taxon>
        <taxon>Actinomycetota</taxon>
        <taxon>Actinomycetes</taxon>
        <taxon>Micromonosporales</taxon>
        <taxon>Micromonosporaceae</taxon>
        <taxon>Asanoa</taxon>
    </lineage>
</organism>
<proteinExistence type="predicted"/>
<dbReference type="OrthoDB" id="3390084at2"/>